<evidence type="ECO:0000256" key="7">
    <source>
        <dbReference type="ARBA" id="ARBA00023163"/>
    </source>
</evidence>
<dbReference type="GO" id="GO:0045892">
    <property type="term" value="P:negative regulation of DNA-templated transcription"/>
    <property type="evidence" value="ECO:0007669"/>
    <property type="project" value="UniProtKB-UniRule"/>
</dbReference>
<dbReference type="OrthoDB" id="5704033at2"/>
<dbReference type="PANTHER" id="PTHR38025:SF1">
    <property type="entry name" value="TRP OPERON REPRESSOR"/>
    <property type="match status" value="1"/>
</dbReference>
<feature type="DNA-binding region" evidence="8">
    <location>
        <begin position="56"/>
        <end position="79"/>
    </location>
</feature>
<keyword evidence="4 8" id="KW-0678">Repressor</keyword>
<evidence type="ECO:0000256" key="1">
    <source>
        <dbReference type="ARBA" id="ARBA00004496"/>
    </source>
</evidence>
<dbReference type="InterPro" id="IPR000831">
    <property type="entry name" value="Trp_repress"/>
</dbReference>
<dbReference type="AlphaFoldDB" id="A0A4V5NWE9"/>
<reference evidence="9 10" key="1">
    <citation type="submission" date="2019-04" db="EMBL/GenBank/DDBJ databases">
        <authorList>
            <person name="Hwang J.C."/>
        </authorList>
    </citation>
    <scope>NUCLEOTIDE SEQUENCE [LARGE SCALE GENOMIC DNA]</scope>
    <source>
        <strain evidence="9 10">IMCC35002</strain>
    </source>
</reference>
<dbReference type="HAMAP" id="MF_00475">
    <property type="entry name" value="Trp_repressor"/>
    <property type="match status" value="1"/>
</dbReference>
<dbReference type="Pfam" id="PF01371">
    <property type="entry name" value="Trp_repressor"/>
    <property type="match status" value="1"/>
</dbReference>
<keyword evidence="7 8" id="KW-0804">Transcription</keyword>
<keyword evidence="3 8" id="KW-0963">Cytoplasm</keyword>
<dbReference type="SUPFAM" id="SSF48295">
    <property type="entry name" value="TrpR-like"/>
    <property type="match status" value="1"/>
</dbReference>
<evidence type="ECO:0000256" key="4">
    <source>
        <dbReference type="ARBA" id="ARBA00022491"/>
    </source>
</evidence>
<dbReference type="Proteomes" id="UP000305675">
    <property type="component" value="Unassembled WGS sequence"/>
</dbReference>
<evidence type="ECO:0000256" key="8">
    <source>
        <dbReference type="HAMAP-Rule" id="MF_00475"/>
    </source>
</evidence>
<dbReference type="GO" id="GO:0003700">
    <property type="term" value="F:DNA-binding transcription factor activity"/>
    <property type="evidence" value="ECO:0007669"/>
    <property type="project" value="UniProtKB-UniRule"/>
</dbReference>
<proteinExistence type="inferred from homology"/>
<dbReference type="PIRSF" id="PIRSF003196">
    <property type="entry name" value="Trp_repressor"/>
    <property type="match status" value="1"/>
</dbReference>
<dbReference type="PANTHER" id="PTHR38025">
    <property type="entry name" value="TRP OPERON REPRESSOR"/>
    <property type="match status" value="1"/>
</dbReference>
<dbReference type="Gene3D" id="1.10.1270.10">
    <property type="entry name" value="TrpR-like"/>
    <property type="match status" value="1"/>
</dbReference>
<organism evidence="9 10">
    <name type="scientific">Ferrimonas aestuarii</name>
    <dbReference type="NCBI Taxonomy" id="2569539"/>
    <lineage>
        <taxon>Bacteria</taxon>
        <taxon>Pseudomonadati</taxon>
        <taxon>Pseudomonadota</taxon>
        <taxon>Gammaproteobacteria</taxon>
        <taxon>Alteromonadales</taxon>
        <taxon>Ferrimonadaceae</taxon>
        <taxon>Ferrimonas</taxon>
    </lineage>
</organism>
<evidence type="ECO:0000313" key="9">
    <source>
        <dbReference type="EMBL" id="TKB55328.1"/>
    </source>
</evidence>
<keyword evidence="5 8" id="KW-0805">Transcription regulation</keyword>
<sequence>MKESDYWDKALGLIVDQEGKDSASSLFNLLLTVDERDAIGARLAVMRALIQGELTQRQIAEQLNVSIATITRCSNTLKNLQPMERDKLQQQLLSAT</sequence>
<accession>A0A4V5NWE9</accession>
<comment type="caution">
    <text evidence="9">The sequence shown here is derived from an EMBL/GenBank/DDBJ whole genome shotgun (WGS) entry which is preliminary data.</text>
</comment>
<comment type="similarity">
    <text evidence="2 8">Belongs to the TrpR family.</text>
</comment>
<dbReference type="GO" id="GO:0043565">
    <property type="term" value="F:sequence-specific DNA binding"/>
    <property type="evidence" value="ECO:0007669"/>
    <property type="project" value="UniProtKB-UniRule"/>
</dbReference>
<dbReference type="InterPro" id="IPR010921">
    <property type="entry name" value="Trp_repressor/repl_initiator"/>
</dbReference>
<dbReference type="NCBIfam" id="TIGR01321">
    <property type="entry name" value="TrpR"/>
    <property type="match status" value="1"/>
</dbReference>
<name>A0A4V5NWE9_9GAMM</name>
<evidence type="ECO:0000256" key="6">
    <source>
        <dbReference type="ARBA" id="ARBA00023125"/>
    </source>
</evidence>
<dbReference type="InterPro" id="IPR013335">
    <property type="entry name" value="Trp_repress_bac"/>
</dbReference>
<keyword evidence="6 8" id="KW-0238">DNA-binding</keyword>
<comment type="function">
    <text evidence="8">This protein is an aporepressor. When complexed with L-tryptophan it binds the operator region of the trp operon and prevents the initiation of transcription.</text>
</comment>
<evidence type="ECO:0000256" key="2">
    <source>
        <dbReference type="ARBA" id="ARBA00007027"/>
    </source>
</evidence>
<dbReference type="RefSeq" id="WP_136863085.1">
    <property type="nucleotide sequence ID" value="NZ_SWCJ01000005.1"/>
</dbReference>
<evidence type="ECO:0000256" key="5">
    <source>
        <dbReference type="ARBA" id="ARBA00023015"/>
    </source>
</evidence>
<keyword evidence="10" id="KW-1185">Reference proteome</keyword>
<dbReference type="GO" id="GO:0005737">
    <property type="term" value="C:cytoplasm"/>
    <property type="evidence" value="ECO:0007669"/>
    <property type="project" value="UniProtKB-SubCell"/>
</dbReference>
<evidence type="ECO:0000313" key="10">
    <source>
        <dbReference type="Proteomes" id="UP000305675"/>
    </source>
</evidence>
<dbReference type="InterPro" id="IPR038116">
    <property type="entry name" value="TrpR-like_sf"/>
</dbReference>
<comment type="subunit">
    <text evidence="8">Homodimer.</text>
</comment>
<comment type="subcellular location">
    <subcellularLocation>
        <location evidence="1 8">Cytoplasm</location>
    </subcellularLocation>
</comment>
<evidence type="ECO:0000256" key="3">
    <source>
        <dbReference type="ARBA" id="ARBA00022490"/>
    </source>
</evidence>
<dbReference type="EMBL" id="SWCJ01000005">
    <property type="protein sequence ID" value="TKB55328.1"/>
    <property type="molecule type" value="Genomic_DNA"/>
</dbReference>
<gene>
    <name evidence="8 9" type="primary">trpR</name>
    <name evidence="9" type="ORF">FCL42_09020</name>
</gene>
<protein>
    <recommendedName>
        <fullName evidence="8">Trp operon repressor homolog</fullName>
    </recommendedName>
</protein>